<organism evidence="1 2">
    <name type="scientific">Violaceomyces palustris</name>
    <dbReference type="NCBI Taxonomy" id="1673888"/>
    <lineage>
        <taxon>Eukaryota</taxon>
        <taxon>Fungi</taxon>
        <taxon>Dikarya</taxon>
        <taxon>Basidiomycota</taxon>
        <taxon>Ustilaginomycotina</taxon>
        <taxon>Ustilaginomycetes</taxon>
        <taxon>Violaceomycetales</taxon>
        <taxon>Violaceomycetaceae</taxon>
        <taxon>Violaceomyces</taxon>
    </lineage>
</organism>
<protein>
    <submittedName>
        <fullName evidence="1">Uncharacterized protein</fullName>
    </submittedName>
</protein>
<evidence type="ECO:0000313" key="2">
    <source>
        <dbReference type="Proteomes" id="UP000245626"/>
    </source>
</evidence>
<name>A0ACD0P6G1_9BASI</name>
<dbReference type="EMBL" id="KZ819716">
    <property type="protein sequence ID" value="PWN53639.1"/>
    <property type="molecule type" value="Genomic_DNA"/>
</dbReference>
<dbReference type="Proteomes" id="UP000245626">
    <property type="component" value="Unassembled WGS sequence"/>
</dbReference>
<gene>
    <name evidence="1" type="ORF">IE53DRAFT_383852</name>
</gene>
<reference evidence="1 2" key="1">
    <citation type="journal article" date="2018" name="Mol. Biol. Evol.">
        <title>Broad Genomic Sampling Reveals a Smut Pathogenic Ancestry of the Fungal Clade Ustilaginomycotina.</title>
        <authorList>
            <person name="Kijpornyongpan T."/>
            <person name="Mondo S.J."/>
            <person name="Barry K."/>
            <person name="Sandor L."/>
            <person name="Lee J."/>
            <person name="Lipzen A."/>
            <person name="Pangilinan J."/>
            <person name="LaButti K."/>
            <person name="Hainaut M."/>
            <person name="Henrissat B."/>
            <person name="Grigoriev I.V."/>
            <person name="Spatafora J.W."/>
            <person name="Aime M.C."/>
        </authorList>
    </citation>
    <scope>NUCLEOTIDE SEQUENCE [LARGE SCALE GENOMIC DNA]</scope>
    <source>
        <strain evidence="1 2">SA 807</strain>
    </source>
</reference>
<accession>A0ACD0P6G1</accession>
<proteinExistence type="predicted"/>
<sequence length="105" mass="12009">MKGILHVPPSVLLSPGPMPIQHIHVPFRAGTYQRHGRHHNPAFAPELKQGFSRRFKDLLWMQIGFTISPKCGRAPHRKALSPTRVERDDPDQILHRALTHRSTTQ</sequence>
<keyword evidence="2" id="KW-1185">Reference proteome</keyword>
<evidence type="ECO:0000313" key="1">
    <source>
        <dbReference type="EMBL" id="PWN53639.1"/>
    </source>
</evidence>